<name>V4LAE4_EUTSA</name>
<keyword evidence="3" id="KW-1185">Reference proteome</keyword>
<reference evidence="2 3" key="1">
    <citation type="journal article" date="2013" name="Front. Plant Sci.">
        <title>The Reference Genome of the Halophytic Plant Eutrema salsugineum.</title>
        <authorList>
            <person name="Yang R."/>
            <person name="Jarvis D.E."/>
            <person name="Chen H."/>
            <person name="Beilstein M.A."/>
            <person name="Grimwood J."/>
            <person name="Jenkins J."/>
            <person name="Shu S."/>
            <person name="Prochnik S."/>
            <person name="Xin M."/>
            <person name="Ma C."/>
            <person name="Schmutz J."/>
            <person name="Wing R.A."/>
            <person name="Mitchell-Olds T."/>
            <person name="Schumaker K.S."/>
            <person name="Wang X."/>
        </authorList>
    </citation>
    <scope>NUCLEOTIDE SEQUENCE [LARGE SCALE GENOMIC DNA]</scope>
</reference>
<proteinExistence type="predicted"/>
<organism evidence="2 3">
    <name type="scientific">Eutrema salsugineum</name>
    <name type="common">Saltwater cress</name>
    <name type="synonym">Sisymbrium salsugineum</name>
    <dbReference type="NCBI Taxonomy" id="72664"/>
    <lineage>
        <taxon>Eukaryota</taxon>
        <taxon>Viridiplantae</taxon>
        <taxon>Streptophyta</taxon>
        <taxon>Embryophyta</taxon>
        <taxon>Tracheophyta</taxon>
        <taxon>Spermatophyta</taxon>
        <taxon>Magnoliopsida</taxon>
        <taxon>eudicotyledons</taxon>
        <taxon>Gunneridae</taxon>
        <taxon>Pentapetalae</taxon>
        <taxon>rosids</taxon>
        <taxon>malvids</taxon>
        <taxon>Brassicales</taxon>
        <taxon>Brassicaceae</taxon>
        <taxon>Eutremeae</taxon>
        <taxon>Eutrema</taxon>
    </lineage>
</organism>
<evidence type="ECO:0000313" key="2">
    <source>
        <dbReference type="EMBL" id="ESQ47400.1"/>
    </source>
</evidence>
<dbReference type="EMBL" id="KI517416">
    <property type="protein sequence ID" value="ESQ47400.1"/>
    <property type="molecule type" value="Genomic_DNA"/>
</dbReference>
<gene>
    <name evidence="2" type="ORF">EUTSA_v10028244mg</name>
</gene>
<protein>
    <recommendedName>
        <fullName evidence="1">Glabrous enhancer-binding protein-like C-terminal domain-containing protein</fullName>
    </recommendedName>
</protein>
<dbReference type="Proteomes" id="UP000030689">
    <property type="component" value="Unassembled WGS sequence"/>
</dbReference>
<dbReference type="Gramene" id="ESQ47400">
    <property type="protein sequence ID" value="ESQ47400"/>
    <property type="gene ID" value="EUTSA_v10028244mg"/>
</dbReference>
<accession>V4LAE4</accession>
<sequence length="85" mass="10046">MEPEWFQNSFLVPSIEILGVDSVKELWSKVPTEAKKKTEKEMKLLRDDELFCKKTDRVLKAMKNIYVMRRLAVLNEVTSLLMEKK</sequence>
<dbReference type="InterPro" id="IPR053933">
    <property type="entry name" value="GeBP-like_C"/>
</dbReference>
<dbReference type="KEGG" id="eus:EUTSA_v10028244mg"/>
<feature type="domain" description="Glabrous enhancer-binding protein-like C-terminal" evidence="1">
    <location>
        <begin position="4"/>
        <end position="50"/>
    </location>
</feature>
<dbReference type="AlphaFoldDB" id="V4LAE4"/>
<evidence type="ECO:0000313" key="3">
    <source>
        <dbReference type="Proteomes" id="UP000030689"/>
    </source>
</evidence>
<dbReference type="Pfam" id="PF22757">
    <property type="entry name" value="GeBP-like_C"/>
    <property type="match status" value="1"/>
</dbReference>
<evidence type="ECO:0000259" key="1">
    <source>
        <dbReference type="Pfam" id="PF22757"/>
    </source>
</evidence>